<evidence type="ECO:0000313" key="2">
    <source>
        <dbReference type="Proteomes" id="UP000361836"/>
    </source>
</evidence>
<organism evidence="1 2">
    <name type="scientific">Collinsella aerofaciens</name>
    <dbReference type="NCBI Taxonomy" id="74426"/>
    <lineage>
        <taxon>Bacteria</taxon>
        <taxon>Bacillati</taxon>
        <taxon>Actinomycetota</taxon>
        <taxon>Coriobacteriia</taxon>
        <taxon>Coriobacteriales</taxon>
        <taxon>Coriobacteriaceae</taxon>
        <taxon>Collinsella</taxon>
    </lineage>
</organism>
<dbReference type="RefSeq" id="WP_152075871.1">
    <property type="nucleotide sequence ID" value="NZ_CAAKNU010000067.1"/>
</dbReference>
<dbReference type="Proteomes" id="UP000361836">
    <property type="component" value="Unassembled WGS sequence"/>
</dbReference>
<dbReference type="EMBL" id="CABWIE010000004">
    <property type="protein sequence ID" value="VWL88215.1"/>
    <property type="molecule type" value="Genomic_DNA"/>
</dbReference>
<keyword evidence="2" id="KW-1185">Reference proteome</keyword>
<proteinExistence type="predicted"/>
<protein>
    <submittedName>
        <fullName evidence="1">Uncharacterized protein</fullName>
    </submittedName>
</protein>
<gene>
    <name evidence="1" type="ORF">KCJAJFAP_01595</name>
</gene>
<accession>A0A5K1ILB7</accession>
<reference evidence="1 2" key="1">
    <citation type="submission" date="2019-10" db="EMBL/GenBank/DDBJ databases">
        <authorList>
            <person name="Wolf R A."/>
        </authorList>
    </citation>
    <scope>NUCLEOTIDE SEQUENCE [LARGE SCALE GENOMIC DNA]</scope>
    <source>
        <strain evidence="1">Collinsella_aerofaciens_MC2</strain>
    </source>
</reference>
<name>A0A5K1ILB7_9ACTN</name>
<dbReference type="AlphaFoldDB" id="A0A5K1ILB7"/>
<sequence length="425" mass="48262">MMKTQILVYRQRDCGFTETSDLTIKEFGKASAFDAFELTVIDLQDEHLWKSDCNNDKLLNDHADISSIGQMLLQSNKCKCIVLFPQNCTYSYCCEYDWQADANRYKRKMPLKDFIKDFARSPIGELFPLPLHICFGESKTCLFDRELHSDFSFSTPILPPVNSILESEASTVSAVRLSENLAATTLHVNDNDDLLAVVDAIFPTETQPARTPDWLEEVDFHDETTRRARMKAIDDQIAFLSEERKGIEEVLSDYREIKSVLCRKDFELENKARHLLAEIAEVDECFEDNKEEDFRFSYDDTLFLIEIKGSNGGLKRQHVSKTYDHVQIKADAMEDVGCSGKLKGVLIFASQIEIKPEERDPFPETQITIARKNEIAVLSTEALLRCYEAYAEGRLTSGAFKETLRQTSGLVSLDAFGIDAADGSK</sequence>
<evidence type="ECO:0000313" key="1">
    <source>
        <dbReference type="EMBL" id="VWL88215.1"/>
    </source>
</evidence>